<dbReference type="AlphaFoldDB" id="A0A5J4VVX6"/>
<organism evidence="1 2">
    <name type="scientific">Streblomastix strix</name>
    <dbReference type="NCBI Taxonomy" id="222440"/>
    <lineage>
        <taxon>Eukaryota</taxon>
        <taxon>Metamonada</taxon>
        <taxon>Preaxostyla</taxon>
        <taxon>Oxymonadida</taxon>
        <taxon>Streblomastigidae</taxon>
        <taxon>Streblomastix</taxon>
    </lineage>
</organism>
<comment type="caution">
    <text evidence="1">The sequence shown here is derived from an EMBL/GenBank/DDBJ whole genome shotgun (WGS) entry which is preliminary data.</text>
</comment>
<evidence type="ECO:0008006" key="3">
    <source>
        <dbReference type="Google" id="ProtNLM"/>
    </source>
</evidence>
<dbReference type="PANTHER" id="PTHR15615:SF94">
    <property type="entry name" value="PHO85 CYCLIN-6-RELATED"/>
    <property type="match status" value="1"/>
</dbReference>
<reference evidence="1 2" key="1">
    <citation type="submission" date="2019-03" db="EMBL/GenBank/DDBJ databases">
        <title>Single cell metagenomics reveals metabolic interactions within the superorganism composed of flagellate Streblomastix strix and complex community of Bacteroidetes bacteria on its surface.</title>
        <authorList>
            <person name="Treitli S.C."/>
            <person name="Kolisko M."/>
            <person name="Husnik F."/>
            <person name="Keeling P."/>
            <person name="Hampl V."/>
        </authorList>
    </citation>
    <scope>NUCLEOTIDE SEQUENCE [LARGE SCALE GENOMIC DNA]</scope>
    <source>
        <strain evidence="1">ST1C</strain>
    </source>
</reference>
<evidence type="ECO:0000313" key="1">
    <source>
        <dbReference type="EMBL" id="KAA6386533.1"/>
    </source>
</evidence>
<dbReference type="EMBL" id="SNRW01004764">
    <property type="protein sequence ID" value="KAA6386533.1"/>
    <property type="molecule type" value="Genomic_DNA"/>
</dbReference>
<dbReference type="PANTHER" id="PTHR15615">
    <property type="match status" value="1"/>
</dbReference>
<sequence>PDELLWCIANDIGNGVVDETWVWGAGAAQSKEEALQRVCGQLYEIIFRLRTAFTLRRTEIIQGAMLVSRVWERATKAISVCSVSRFVIAALLVAHKANADCVHGNKQWAHVLKIQPEELNRWEAELLDIVKFDILMKEIDFIRVSDVFAKRCEGILQEDNN</sequence>
<dbReference type="Gene3D" id="1.10.472.10">
    <property type="entry name" value="Cyclin-like"/>
    <property type="match status" value="1"/>
</dbReference>
<name>A0A5J4VVX6_9EUKA</name>
<dbReference type="CDD" id="cd20557">
    <property type="entry name" value="CYCLIN_ScPCL1-like"/>
    <property type="match status" value="1"/>
</dbReference>
<gene>
    <name evidence="1" type="ORF">EZS28_017941</name>
</gene>
<dbReference type="InterPro" id="IPR036915">
    <property type="entry name" value="Cyclin-like_sf"/>
</dbReference>
<accession>A0A5J4VVX6</accession>
<feature type="non-terminal residue" evidence="1">
    <location>
        <position position="1"/>
    </location>
</feature>
<dbReference type="GO" id="GO:0019901">
    <property type="term" value="F:protein kinase binding"/>
    <property type="evidence" value="ECO:0007669"/>
    <property type="project" value="InterPro"/>
</dbReference>
<dbReference type="GO" id="GO:0016538">
    <property type="term" value="F:cyclin-dependent protein serine/threonine kinase regulator activity"/>
    <property type="evidence" value="ECO:0007669"/>
    <property type="project" value="TreeGrafter"/>
</dbReference>
<dbReference type="GO" id="GO:0005634">
    <property type="term" value="C:nucleus"/>
    <property type="evidence" value="ECO:0007669"/>
    <property type="project" value="TreeGrafter"/>
</dbReference>
<protein>
    <recommendedName>
        <fullName evidence="3">Cyclin N-terminal domain-containing protein</fullName>
    </recommendedName>
</protein>
<dbReference type="SUPFAM" id="SSF47954">
    <property type="entry name" value="Cyclin-like"/>
    <property type="match status" value="1"/>
</dbReference>
<dbReference type="Pfam" id="PF08613">
    <property type="entry name" value="Cyclin"/>
    <property type="match status" value="1"/>
</dbReference>
<dbReference type="InterPro" id="IPR013922">
    <property type="entry name" value="Cyclin_PHO80-like"/>
</dbReference>
<proteinExistence type="predicted"/>
<evidence type="ECO:0000313" key="2">
    <source>
        <dbReference type="Proteomes" id="UP000324800"/>
    </source>
</evidence>
<dbReference type="GO" id="GO:0000307">
    <property type="term" value="C:cyclin-dependent protein kinase holoenzyme complex"/>
    <property type="evidence" value="ECO:0007669"/>
    <property type="project" value="TreeGrafter"/>
</dbReference>
<dbReference type="Proteomes" id="UP000324800">
    <property type="component" value="Unassembled WGS sequence"/>
</dbReference>